<comment type="caution">
    <text evidence="2">The sequence shown here is derived from an EMBL/GenBank/DDBJ whole genome shotgun (WGS) entry which is preliminary data.</text>
</comment>
<keyword evidence="1" id="KW-0812">Transmembrane</keyword>
<evidence type="ECO:0000256" key="1">
    <source>
        <dbReference type="SAM" id="Phobius"/>
    </source>
</evidence>
<dbReference type="HOGENOM" id="CLU_3284005_0_0_9"/>
<keyword evidence="3" id="KW-1185">Reference proteome</keyword>
<dbReference type="EMBL" id="ABIL02000006">
    <property type="protein sequence ID" value="EDS71468.1"/>
    <property type="molecule type" value="Genomic_DNA"/>
</dbReference>
<dbReference type="STRING" id="445971.ANASTE_01170"/>
<dbReference type="AlphaFoldDB" id="B1CB22"/>
<evidence type="ECO:0000313" key="2">
    <source>
        <dbReference type="EMBL" id="EDS71468.1"/>
    </source>
</evidence>
<evidence type="ECO:0000313" key="3">
    <source>
        <dbReference type="Proteomes" id="UP000005178"/>
    </source>
</evidence>
<keyword evidence="1" id="KW-0472">Membrane</keyword>
<organism evidence="2 3">
    <name type="scientific">Anaerofustis stercorihominis DSM 17244</name>
    <dbReference type="NCBI Taxonomy" id="445971"/>
    <lineage>
        <taxon>Bacteria</taxon>
        <taxon>Bacillati</taxon>
        <taxon>Bacillota</taxon>
        <taxon>Clostridia</taxon>
        <taxon>Eubacteriales</taxon>
        <taxon>Eubacteriaceae</taxon>
        <taxon>Anaerofustis</taxon>
    </lineage>
</organism>
<protein>
    <submittedName>
        <fullName evidence="2">Uncharacterized protein</fullName>
    </submittedName>
</protein>
<feature type="transmembrane region" description="Helical" evidence="1">
    <location>
        <begin position="15"/>
        <end position="37"/>
    </location>
</feature>
<reference evidence="2" key="1">
    <citation type="submission" date="2008-01" db="EMBL/GenBank/DDBJ databases">
        <authorList>
            <person name="Fulton L."/>
            <person name="Clifton S."/>
            <person name="Fulton B."/>
            <person name="Xu J."/>
            <person name="Minx P."/>
            <person name="Pepin K.H."/>
            <person name="Johnson M."/>
            <person name="Thiruvilangam P."/>
            <person name="Bhonagiri V."/>
            <person name="Nash W.E."/>
            <person name="Mardis E.R."/>
            <person name="Wilson R.K."/>
        </authorList>
    </citation>
    <scope>NUCLEOTIDE SEQUENCE [LARGE SCALE GENOMIC DNA]</scope>
    <source>
        <strain evidence="2">DSM 17244</strain>
    </source>
</reference>
<proteinExistence type="predicted"/>
<name>B1CB22_9FIRM</name>
<gene>
    <name evidence="2" type="ORF">ANASTE_01170</name>
</gene>
<reference evidence="2" key="2">
    <citation type="submission" date="2013-08" db="EMBL/GenBank/DDBJ databases">
        <title>Draft genome sequence of Anaerofustis stercorihominis (DSM 17244).</title>
        <authorList>
            <person name="Sudarsanam P."/>
            <person name="Ley R."/>
            <person name="Guruge J."/>
            <person name="Turnbaugh P.J."/>
            <person name="Mahowald M."/>
            <person name="Liep D."/>
            <person name="Gordon J."/>
        </authorList>
    </citation>
    <scope>NUCLEOTIDE SEQUENCE</scope>
    <source>
        <strain evidence="2">DSM 17244</strain>
    </source>
</reference>
<sequence length="40" mass="4846">MISTFVIYTLLSFKILLFYTNSYKISIYPMFLIFYCVSFN</sequence>
<keyword evidence="1" id="KW-1133">Transmembrane helix</keyword>
<dbReference type="Proteomes" id="UP000005178">
    <property type="component" value="Unassembled WGS sequence"/>
</dbReference>
<accession>B1CB22</accession>